<proteinExistence type="inferred from homology"/>
<feature type="domain" description="Fumarylacetoacetase-like C-terminal" evidence="3">
    <location>
        <begin position="6"/>
        <end position="192"/>
    </location>
</feature>
<comment type="caution">
    <text evidence="4">The sequence shown here is derived from an EMBL/GenBank/DDBJ whole genome shotgun (WGS) entry which is preliminary data.</text>
</comment>
<comment type="similarity">
    <text evidence="1">Belongs to the FAH family.</text>
</comment>
<dbReference type="SUPFAM" id="SSF56529">
    <property type="entry name" value="FAH"/>
    <property type="match status" value="1"/>
</dbReference>
<accession>A0A937W1Z6</accession>
<dbReference type="GO" id="GO:0019752">
    <property type="term" value="P:carboxylic acid metabolic process"/>
    <property type="evidence" value="ECO:0007669"/>
    <property type="project" value="UniProtKB-ARBA"/>
</dbReference>
<sequence length="201" mass="22048">ETGLPMPKVPMIFNKQSTAVVGPGAGVWRPKDSDDLDYEGEFGVVIGKRCRRVPKDKAATVIAGYTIVNDVSVRDWQMRSATTTMGKSWDTHCPMGPYIVTTDEVPDPHSLDLKTWVNGELRQNSNTTYLIFDCFDIIEHLSTAFTLEPGDVIATGTPSGVILGMDPKVWLKPGDVVRIAIDRLGVLENPVVAEPTTTVQY</sequence>
<name>A0A937W1Z6_UNCTE</name>
<keyword evidence="4" id="KW-0378">Hydrolase</keyword>
<dbReference type="AlphaFoldDB" id="A0A937W1Z6"/>
<dbReference type="PANTHER" id="PTHR42796">
    <property type="entry name" value="FUMARYLACETOACETATE HYDROLASE DOMAIN-CONTAINING PROTEIN 2A-RELATED"/>
    <property type="match status" value="1"/>
</dbReference>
<dbReference type="InterPro" id="IPR051121">
    <property type="entry name" value="FAH"/>
</dbReference>
<evidence type="ECO:0000313" key="5">
    <source>
        <dbReference type="Proteomes" id="UP000712673"/>
    </source>
</evidence>
<dbReference type="GO" id="GO:0016853">
    <property type="term" value="F:isomerase activity"/>
    <property type="evidence" value="ECO:0007669"/>
    <property type="project" value="UniProtKB-ARBA"/>
</dbReference>
<dbReference type="PANTHER" id="PTHR42796:SF4">
    <property type="entry name" value="FUMARYLACETOACETATE HYDROLASE DOMAIN-CONTAINING PROTEIN 2A"/>
    <property type="match status" value="1"/>
</dbReference>
<dbReference type="Pfam" id="PF01557">
    <property type="entry name" value="FAA_hydrolase"/>
    <property type="match status" value="1"/>
</dbReference>
<keyword evidence="2" id="KW-0479">Metal-binding</keyword>
<dbReference type="GO" id="GO:0016787">
    <property type="term" value="F:hydrolase activity"/>
    <property type="evidence" value="ECO:0007669"/>
    <property type="project" value="UniProtKB-KW"/>
</dbReference>
<dbReference type="FunFam" id="3.90.850.10:FF:000002">
    <property type="entry name" value="2-hydroxyhepta-2,4-diene-1,7-dioate isomerase"/>
    <property type="match status" value="1"/>
</dbReference>
<evidence type="ECO:0000259" key="3">
    <source>
        <dbReference type="Pfam" id="PF01557"/>
    </source>
</evidence>
<dbReference type="InterPro" id="IPR036663">
    <property type="entry name" value="Fumarylacetoacetase_C_sf"/>
</dbReference>
<dbReference type="GO" id="GO:0046872">
    <property type="term" value="F:metal ion binding"/>
    <property type="evidence" value="ECO:0007669"/>
    <property type="project" value="UniProtKB-KW"/>
</dbReference>
<reference evidence="4" key="1">
    <citation type="submission" date="2019-03" db="EMBL/GenBank/DDBJ databases">
        <title>Lake Tanganyika Metagenome-Assembled Genomes (MAGs).</title>
        <authorList>
            <person name="Tran P."/>
        </authorList>
    </citation>
    <scope>NUCLEOTIDE SEQUENCE</scope>
    <source>
        <strain evidence="4">K_DeepCast_65m_m2_066</strain>
    </source>
</reference>
<protein>
    <submittedName>
        <fullName evidence="4">Fumarylacetoacetate hydrolase family protein</fullName>
    </submittedName>
</protein>
<feature type="non-terminal residue" evidence="4">
    <location>
        <position position="1"/>
    </location>
</feature>
<evidence type="ECO:0000256" key="1">
    <source>
        <dbReference type="ARBA" id="ARBA00010211"/>
    </source>
</evidence>
<dbReference type="EMBL" id="VGLS01000231">
    <property type="protein sequence ID" value="MBM3223959.1"/>
    <property type="molecule type" value="Genomic_DNA"/>
</dbReference>
<dbReference type="Proteomes" id="UP000712673">
    <property type="component" value="Unassembled WGS sequence"/>
</dbReference>
<gene>
    <name evidence="4" type="ORF">FJZ47_09180</name>
</gene>
<dbReference type="Gene3D" id="3.90.850.10">
    <property type="entry name" value="Fumarylacetoacetase-like, C-terminal domain"/>
    <property type="match status" value="1"/>
</dbReference>
<evidence type="ECO:0000256" key="2">
    <source>
        <dbReference type="ARBA" id="ARBA00022723"/>
    </source>
</evidence>
<dbReference type="InterPro" id="IPR011234">
    <property type="entry name" value="Fumarylacetoacetase-like_C"/>
</dbReference>
<organism evidence="4 5">
    <name type="scientific">Tectimicrobiota bacterium</name>
    <dbReference type="NCBI Taxonomy" id="2528274"/>
    <lineage>
        <taxon>Bacteria</taxon>
        <taxon>Pseudomonadati</taxon>
        <taxon>Nitrospinota/Tectimicrobiota group</taxon>
        <taxon>Candidatus Tectimicrobiota</taxon>
    </lineage>
</organism>
<evidence type="ECO:0000313" key="4">
    <source>
        <dbReference type="EMBL" id="MBM3223959.1"/>
    </source>
</evidence>